<dbReference type="PIRSF" id="PIRSF021320">
    <property type="entry name" value="DUF984"/>
    <property type="match status" value="1"/>
</dbReference>
<keyword evidence="3" id="KW-1185">Reference proteome</keyword>
<name>A0A1I6ZTH3_9HYPH</name>
<reference evidence="3" key="1">
    <citation type="submission" date="2016-10" db="EMBL/GenBank/DDBJ databases">
        <authorList>
            <person name="Varghese N."/>
            <person name="Submissions S."/>
        </authorList>
    </citation>
    <scope>NUCLEOTIDE SEQUENCE [LARGE SCALE GENOMIC DNA]</scope>
    <source>
        <strain evidence="3">DSM 17465</strain>
    </source>
</reference>
<dbReference type="Pfam" id="PF04266">
    <property type="entry name" value="ASCH"/>
    <property type="match status" value="1"/>
</dbReference>
<dbReference type="Proteomes" id="UP000183371">
    <property type="component" value="Unassembled WGS sequence"/>
</dbReference>
<dbReference type="InterPro" id="IPR009326">
    <property type="entry name" value="DUF984"/>
</dbReference>
<accession>A0A1I6ZTH3</accession>
<dbReference type="CDD" id="cd06553">
    <property type="entry name" value="ASCH_Ef3133_like"/>
    <property type="match status" value="1"/>
</dbReference>
<organism evidence="2 3">
    <name type="scientific">Pseudovibrio denitrificans</name>
    <dbReference type="NCBI Taxonomy" id="258256"/>
    <lineage>
        <taxon>Bacteria</taxon>
        <taxon>Pseudomonadati</taxon>
        <taxon>Pseudomonadota</taxon>
        <taxon>Alphaproteobacteria</taxon>
        <taxon>Hyphomicrobiales</taxon>
        <taxon>Stappiaceae</taxon>
        <taxon>Pseudovibrio</taxon>
    </lineage>
</organism>
<dbReference type="Gene3D" id="3.10.400.10">
    <property type="entry name" value="Sulfate adenylyltransferase"/>
    <property type="match status" value="1"/>
</dbReference>
<dbReference type="SMART" id="SM01022">
    <property type="entry name" value="ASCH"/>
    <property type="match status" value="1"/>
</dbReference>
<dbReference type="RefSeq" id="WP_054782803.1">
    <property type="nucleotide sequence ID" value="NZ_FPBD01000002.1"/>
</dbReference>
<feature type="domain" description="ASCH" evidence="1">
    <location>
        <begin position="12"/>
        <end position="130"/>
    </location>
</feature>
<dbReference type="EMBL" id="FPBD01000002">
    <property type="protein sequence ID" value="SFT65951.1"/>
    <property type="molecule type" value="Genomic_DNA"/>
</dbReference>
<dbReference type="SUPFAM" id="SSF88697">
    <property type="entry name" value="PUA domain-like"/>
    <property type="match status" value="1"/>
</dbReference>
<sequence length="142" mass="16047">MSSEEFDHLPSFAFGDSPELADSLLELVLNGTKTATCGDLHSYEKDGEPLPQPGDQYVILDGKGQAACVIEMVTVDVRQFNEIDEVWAVLEGEGDLSLEFWQEGHREFFERNGVYAPDMKLVCEYFQLVKIFKRDQAKPKPN</sequence>
<protein>
    <submittedName>
        <fullName evidence="2">Uncharacterized protein YhfF</fullName>
    </submittedName>
</protein>
<dbReference type="InterPro" id="IPR015947">
    <property type="entry name" value="PUA-like_sf"/>
</dbReference>
<dbReference type="AlphaFoldDB" id="A0A1I6ZTH3"/>
<evidence type="ECO:0000259" key="1">
    <source>
        <dbReference type="SMART" id="SM01022"/>
    </source>
</evidence>
<dbReference type="PANTHER" id="PTHR39203:SF1">
    <property type="entry name" value="CYTOPLASMIC PROTEIN"/>
    <property type="match status" value="1"/>
</dbReference>
<evidence type="ECO:0000313" key="2">
    <source>
        <dbReference type="EMBL" id="SFT65951.1"/>
    </source>
</evidence>
<dbReference type="PANTHER" id="PTHR39203">
    <property type="entry name" value="CYTOPLASMIC PROTEIN-RELATED"/>
    <property type="match status" value="1"/>
</dbReference>
<dbReference type="InterPro" id="IPR007374">
    <property type="entry name" value="ASCH_domain"/>
</dbReference>
<evidence type="ECO:0000313" key="3">
    <source>
        <dbReference type="Proteomes" id="UP000183371"/>
    </source>
</evidence>
<proteinExistence type="predicted"/>
<gene>
    <name evidence="2" type="ORF">SAMN05444141_102597</name>
</gene>